<comment type="subcellular location">
    <subcellularLocation>
        <location evidence="1 6">Bacterial flagellum basal body</location>
    </subcellularLocation>
</comment>
<dbReference type="Proteomes" id="UP000027583">
    <property type="component" value="Unassembled WGS sequence"/>
</dbReference>
<dbReference type="AlphaFoldDB" id="A0A060QLQ6"/>
<dbReference type="InterPro" id="IPR019776">
    <property type="entry name" value="Flagellar_basal_body_rod_CS"/>
</dbReference>
<dbReference type="PANTHER" id="PTHR30435">
    <property type="entry name" value="FLAGELLAR PROTEIN"/>
    <property type="match status" value="1"/>
</dbReference>
<evidence type="ECO:0000256" key="5">
    <source>
        <dbReference type="ARBA" id="ARBA00025933"/>
    </source>
</evidence>
<feature type="domain" description="Flagellar basal-body/hook protein C-terminal" evidence="8">
    <location>
        <begin position="90"/>
        <end position="133"/>
    </location>
</feature>
<evidence type="ECO:0000256" key="3">
    <source>
        <dbReference type="ARBA" id="ARBA00017941"/>
    </source>
</evidence>
<comment type="similarity">
    <text evidence="2">Belongs to the flagella basal body rod proteins family.</text>
</comment>
<dbReference type="GO" id="GO:0030694">
    <property type="term" value="C:bacterial-type flagellum basal body, rod"/>
    <property type="evidence" value="ECO:0007669"/>
    <property type="project" value="UniProtKB-UniRule"/>
</dbReference>
<evidence type="ECO:0000256" key="1">
    <source>
        <dbReference type="ARBA" id="ARBA00004117"/>
    </source>
</evidence>
<name>A0A060QLQ6_9PROT</name>
<dbReference type="PROSITE" id="PS00588">
    <property type="entry name" value="FLAGELLA_BB_ROD"/>
    <property type="match status" value="1"/>
</dbReference>
<keyword evidence="9" id="KW-0966">Cell projection</keyword>
<gene>
    <name evidence="9" type="ORF">ASAP_2497</name>
</gene>
<accession>A0A060QLQ6</accession>
<dbReference type="PANTHER" id="PTHR30435:SF2">
    <property type="entry name" value="FLAGELLAR BASAL-BODY ROD PROTEIN FLGC"/>
    <property type="match status" value="1"/>
</dbReference>
<keyword evidence="9" id="KW-0282">Flagellum</keyword>
<dbReference type="InterPro" id="IPR010930">
    <property type="entry name" value="Flg_bb/hook_C_dom"/>
</dbReference>
<dbReference type="Pfam" id="PF00460">
    <property type="entry name" value="Flg_bb_rod"/>
    <property type="match status" value="1"/>
</dbReference>
<dbReference type="GeneID" id="78227320"/>
<evidence type="ECO:0000256" key="2">
    <source>
        <dbReference type="ARBA" id="ARBA00009677"/>
    </source>
</evidence>
<keyword evidence="4 6" id="KW-0975">Bacterial flagellum</keyword>
<dbReference type="GO" id="GO:0071978">
    <property type="term" value="P:bacterial-type flagellum-dependent swarming motility"/>
    <property type="evidence" value="ECO:0007669"/>
    <property type="project" value="TreeGrafter"/>
</dbReference>
<evidence type="ECO:0000259" key="7">
    <source>
        <dbReference type="Pfam" id="PF00460"/>
    </source>
</evidence>
<proteinExistence type="inferred from homology"/>
<dbReference type="EMBL" id="CBLX010000019">
    <property type="protein sequence ID" value="CDG40542.1"/>
    <property type="molecule type" value="Genomic_DNA"/>
</dbReference>
<comment type="subunit">
    <text evidence="5 6">The basal body constitutes a major portion of the flagellar organelle and consists of four rings (L,P,S, and M) mounted on a central rod. The rod consists of about 26 subunits of FlgG in the distal portion, and FlgB, FlgC and FlgF are thought to build up the proximal portion of the rod with about 6 subunits each.</text>
</comment>
<reference evidence="9 10" key="1">
    <citation type="journal article" date="2014" name="Genome Biol. Evol.">
        <title>Acetic acid bacteria genomes reveal functional traits for adaptation to life in insect guts.</title>
        <authorList>
            <person name="Chouaia B."/>
            <person name="Gaiarsa S."/>
            <person name="Crotti E."/>
            <person name="Comandatore F."/>
            <person name="Degli Esposti M."/>
            <person name="Ricci I."/>
            <person name="Alma A."/>
            <person name="Favia G."/>
            <person name="Bandi C."/>
            <person name="Daffonchio D."/>
        </authorList>
    </citation>
    <scope>NUCLEOTIDE SEQUENCE [LARGE SCALE GENOMIC DNA]</scope>
    <source>
        <strain evidence="9 10">SF2.1</strain>
    </source>
</reference>
<reference evidence="9 10" key="2">
    <citation type="journal article" date="2014" name="PLoS ONE">
        <title>Evolution of mitochondria reconstructed from the energy metabolism of living bacteria.</title>
        <authorList>
            <person name="Degli Esposti M."/>
            <person name="Chouaia B."/>
            <person name="Comandatore F."/>
            <person name="Crotti E."/>
            <person name="Sassera D."/>
            <person name="Lievens P.M."/>
            <person name="Daffonchio D."/>
            <person name="Bandi C."/>
        </authorList>
    </citation>
    <scope>NUCLEOTIDE SEQUENCE [LARGE SCALE GENOMIC DNA]</scope>
    <source>
        <strain evidence="9 10">SF2.1</strain>
    </source>
</reference>
<evidence type="ECO:0000313" key="10">
    <source>
        <dbReference type="Proteomes" id="UP000027583"/>
    </source>
</evidence>
<sequence>MNFTDTIGISASGMQAQAKRLQVAAENLANSETTGSTPGSDPYRRKTITFKEILNRDTGVSSVSVKEIGEDRTAFETHYDPSQPAADKNGLVKLPNVDAMTEIMDTHEAQHSYEANLNALQVTRSMLTRTINLMK</sequence>
<protein>
    <recommendedName>
        <fullName evidence="3 6">Flagellar basal-body rod protein FlgC</fullName>
    </recommendedName>
</protein>
<dbReference type="Pfam" id="PF06429">
    <property type="entry name" value="Flg_bbr_C"/>
    <property type="match status" value="1"/>
</dbReference>
<dbReference type="eggNOG" id="COG1558">
    <property type="taxonomic scope" value="Bacteria"/>
</dbReference>
<evidence type="ECO:0000256" key="6">
    <source>
        <dbReference type="RuleBase" id="RU362062"/>
    </source>
</evidence>
<dbReference type="InterPro" id="IPR006299">
    <property type="entry name" value="FlgC"/>
</dbReference>
<evidence type="ECO:0000259" key="8">
    <source>
        <dbReference type="Pfam" id="PF06429"/>
    </source>
</evidence>
<evidence type="ECO:0000256" key="4">
    <source>
        <dbReference type="ARBA" id="ARBA00023143"/>
    </source>
</evidence>
<keyword evidence="9" id="KW-0969">Cilium</keyword>
<feature type="domain" description="Flagellar basal body rod protein N-terminal" evidence="7">
    <location>
        <begin position="10"/>
        <end position="35"/>
    </location>
</feature>
<dbReference type="InterPro" id="IPR001444">
    <property type="entry name" value="Flag_bb_rod_N"/>
</dbReference>
<organism evidence="9 10">
    <name type="scientific">Asaia bogorensis</name>
    <dbReference type="NCBI Taxonomy" id="91915"/>
    <lineage>
        <taxon>Bacteria</taxon>
        <taxon>Pseudomonadati</taxon>
        <taxon>Pseudomonadota</taxon>
        <taxon>Alphaproteobacteria</taxon>
        <taxon>Acetobacterales</taxon>
        <taxon>Acetobacteraceae</taxon>
        <taxon>Asaia</taxon>
    </lineage>
</organism>
<evidence type="ECO:0000313" key="9">
    <source>
        <dbReference type="EMBL" id="CDG40542.1"/>
    </source>
</evidence>
<dbReference type="RefSeq" id="WP_023980049.1">
    <property type="nucleotide sequence ID" value="NZ_CBLX010000019.1"/>
</dbReference>
<comment type="caution">
    <text evidence="9">The sequence shown here is derived from an EMBL/GenBank/DDBJ whole genome shotgun (WGS) entry which is preliminary data.</text>
</comment>
<dbReference type="NCBIfam" id="TIGR01395">
    <property type="entry name" value="FlgC"/>
    <property type="match status" value="1"/>
</dbReference>